<name>A0A841GSB6_9GAMM</name>
<evidence type="ECO:0000313" key="8">
    <source>
        <dbReference type="Proteomes" id="UP000585721"/>
    </source>
</evidence>
<evidence type="ECO:0000256" key="1">
    <source>
        <dbReference type="ARBA" id="ARBA00022729"/>
    </source>
</evidence>
<comment type="caution">
    <text evidence="7">The sequence shown here is derived from an EMBL/GenBank/DDBJ whole genome shotgun (WGS) entry which is preliminary data.</text>
</comment>
<sequence length="163" mass="18236">MKRLVCGVMILVSLVLTGCGFQMRGSMDEKLLPSQLTAIHVEGDNRSDIYRLVTARLRHSGVKLVDRSDDVPVLNLGNISVSNSAASLDNRSQVVEYVMLFNTDYSITMPDKPLQKFSARFSRVFLNKSAQALASSREQAQLRNEMEVQTADLILIQLSRLVY</sequence>
<evidence type="ECO:0000256" key="2">
    <source>
        <dbReference type="ARBA" id="ARBA00023136"/>
    </source>
</evidence>
<organism evidence="7 8">
    <name type="scientific">Tolumonas osonensis</name>
    <dbReference type="NCBI Taxonomy" id="675874"/>
    <lineage>
        <taxon>Bacteria</taxon>
        <taxon>Pseudomonadati</taxon>
        <taxon>Pseudomonadota</taxon>
        <taxon>Gammaproteobacteria</taxon>
        <taxon>Aeromonadales</taxon>
        <taxon>Aeromonadaceae</taxon>
        <taxon>Tolumonas</taxon>
    </lineage>
</organism>
<comment type="subunit">
    <text evidence="6">Component of the lipopolysaccharide transport and assembly complex. Interacts with LptD.</text>
</comment>
<dbReference type="RefSeq" id="WP_188027387.1">
    <property type="nucleotide sequence ID" value="NZ_JACHGR010000009.1"/>
</dbReference>
<evidence type="ECO:0000256" key="5">
    <source>
        <dbReference type="ARBA" id="ARBA00023288"/>
    </source>
</evidence>
<dbReference type="Gene3D" id="3.30.160.150">
    <property type="entry name" value="Lipoprotein like domain"/>
    <property type="match status" value="1"/>
</dbReference>
<comment type="similarity">
    <text evidence="6">Belongs to the LptE lipoprotein family.</text>
</comment>
<keyword evidence="3 6" id="KW-0564">Palmitate</keyword>
<gene>
    <name evidence="6" type="primary">lptE</name>
    <name evidence="7" type="ORF">HNR75_002602</name>
</gene>
<dbReference type="AlphaFoldDB" id="A0A841GSB6"/>
<protein>
    <recommendedName>
        <fullName evidence="6">LPS-assembly lipoprotein LptE</fullName>
    </recommendedName>
</protein>
<dbReference type="InterPro" id="IPR007485">
    <property type="entry name" value="LPS_assembly_LptE"/>
</dbReference>
<dbReference type="GO" id="GO:0009279">
    <property type="term" value="C:cell outer membrane"/>
    <property type="evidence" value="ECO:0007669"/>
    <property type="project" value="UniProtKB-SubCell"/>
</dbReference>
<comment type="subcellular location">
    <subcellularLocation>
        <location evidence="6">Cell outer membrane</location>
        <topology evidence="6">Lipid-anchor</topology>
    </subcellularLocation>
</comment>
<dbReference type="PANTHER" id="PTHR38098:SF1">
    <property type="entry name" value="LPS-ASSEMBLY LIPOPROTEIN LPTE"/>
    <property type="match status" value="1"/>
</dbReference>
<dbReference type="GO" id="GO:0001530">
    <property type="term" value="F:lipopolysaccharide binding"/>
    <property type="evidence" value="ECO:0007669"/>
    <property type="project" value="TreeGrafter"/>
</dbReference>
<keyword evidence="2 6" id="KW-0472">Membrane</keyword>
<comment type="function">
    <text evidence="6">Together with LptD, is involved in the assembly of lipopolysaccharide (LPS) at the surface of the outer membrane. Required for the proper assembly of LptD. Binds LPS and may serve as the LPS recognition site at the outer membrane.</text>
</comment>
<dbReference type="PANTHER" id="PTHR38098">
    <property type="entry name" value="LPS-ASSEMBLY LIPOPROTEIN LPTE"/>
    <property type="match status" value="1"/>
</dbReference>
<dbReference type="Pfam" id="PF04390">
    <property type="entry name" value="LptE"/>
    <property type="match status" value="1"/>
</dbReference>
<dbReference type="GO" id="GO:0043165">
    <property type="term" value="P:Gram-negative-bacterium-type cell outer membrane assembly"/>
    <property type="evidence" value="ECO:0007669"/>
    <property type="project" value="UniProtKB-UniRule"/>
</dbReference>
<evidence type="ECO:0000256" key="4">
    <source>
        <dbReference type="ARBA" id="ARBA00023237"/>
    </source>
</evidence>
<dbReference type="GO" id="GO:1990351">
    <property type="term" value="C:transporter complex"/>
    <property type="evidence" value="ECO:0007669"/>
    <property type="project" value="TreeGrafter"/>
</dbReference>
<keyword evidence="5 6" id="KW-0449">Lipoprotein</keyword>
<reference evidence="7 8" key="1">
    <citation type="submission" date="2020-08" db="EMBL/GenBank/DDBJ databases">
        <title>Genomic Encyclopedia of Type Strains, Phase IV (KMG-IV): sequencing the most valuable type-strain genomes for metagenomic binning, comparative biology and taxonomic classification.</title>
        <authorList>
            <person name="Goeker M."/>
        </authorList>
    </citation>
    <scope>NUCLEOTIDE SEQUENCE [LARGE SCALE GENOMIC DNA]</scope>
    <source>
        <strain evidence="7 8">DSM 22975</strain>
    </source>
</reference>
<evidence type="ECO:0000256" key="3">
    <source>
        <dbReference type="ARBA" id="ARBA00023139"/>
    </source>
</evidence>
<keyword evidence="4 6" id="KW-0998">Cell outer membrane</keyword>
<dbReference type="Proteomes" id="UP000585721">
    <property type="component" value="Unassembled WGS sequence"/>
</dbReference>
<dbReference type="PROSITE" id="PS51257">
    <property type="entry name" value="PROKAR_LIPOPROTEIN"/>
    <property type="match status" value="1"/>
</dbReference>
<keyword evidence="1 6" id="KW-0732">Signal</keyword>
<evidence type="ECO:0000313" key="7">
    <source>
        <dbReference type="EMBL" id="MBB6056663.1"/>
    </source>
</evidence>
<dbReference type="EMBL" id="JACHGR010000009">
    <property type="protein sequence ID" value="MBB6056663.1"/>
    <property type="molecule type" value="Genomic_DNA"/>
</dbReference>
<evidence type="ECO:0000256" key="6">
    <source>
        <dbReference type="HAMAP-Rule" id="MF_01186"/>
    </source>
</evidence>
<dbReference type="GO" id="GO:0015920">
    <property type="term" value="P:lipopolysaccharide transport"/>
    <property type="evidence" value="ECO:0007669"/>
    <property type="project" value="TreeGrafter"/>
</dbReference>
<accession>A0A841GSB6</accession>
<dbReference type="HAMAP" id="MF_01186">
    <property type="entry name" value="LPS_assembly_LptE"/>
    <property type="match status" value="1"/>
</dbReference>
<keyword evidence="8" id="KW-1185">Reference proteome</keyword>
<proteinExistence type="inferred from homology"/>